<evidence type="ECO:0000256" key="2">
    <source>
        <dbReference type="SAM" id="MobiDB-lite"/>
    </source>
</evidence>
<dbReference type="Gene3D" id="2.10.270.10">
    <property type="entry name" value="Cholin Binding"/>
    <property type="match status" value="3"/>
</dbReference>
<protein>
    <recommendedName>
        <fullName evidence="4">MurNAc-LAA domain-containing protein</fullName>
    </recommendedName>
</protein>
<gene>
    <name evidence="5" type="ORF">HMPREF9709_01094</name>
</gene>
<dbReference type="eggNOG" id="COG0860">
    <property type="taxonomic scope" value="Bacteria"/>
</dbReference>
<feature type="domain" description="MurNAc-LAA" evidence="4">
    <location>
        <begin position="449"/>
        <end position="624"/>
    </location>
</feature>
<dbReference type="PATRIC" id="fig|883114.3.peg.1084"/>
<dbReference type="RefSeq" id="WP_005398599.1">
    <property type="nucleotide sequence ID" value="NZ_JH601088.1"/>
</dbReference>
<feature type="signal peptide" evidence="3">
    <location>
        <begin position="1"/>
        <end position="26"/>
    </location>
</feature>
<dbReference type="HOGENOM" id="CLU_424996_0_0_9"/>
<sequence length="644" mass="74745">MNYKKTLLLFSLTILMIIFGAGFSNAANLDTAEELPEKVSGETIKENKTETLNESVDEKSNETSIEDTYKETETEEEINAVDSKEDITRKNTIEESTTNRESFQNQNSFEMSDFQIEMSNVKSGSRVSEGWHYDGSNWKYLDKSGNPVISKWVWAPILDKDGKRTGKFNWKYFNYKGNNINQFYIENGKIWLSQETPTKQYLRGWWTNPDNGYRYFFRLSSGTRVSGRQFIDGNWRFFRTTGTLAYGRQFIKGGWSYFREETGAQAFGWQFYNGAWRYNDPDDFGHEYHSVWKYMPLNDKNGSHSWKYFNDNGENIYQIYKENNSSYLAQPGSNSGFGKGWWKNPTTNQNYYFRNSTGTMVKRWQYIDGMWRFFRNSGTQAFGLQFVNGEFVYLRQGTGSHALGRQFVNGKWMDFGEHYDYRLEKYVNGNGQASDILGDNNTTKTFKLVIDPGHGGGIKHNRGGVLFNEGDQNYRFAQAILKEASRYKDVEVTTTRPNIDDDPSFEDRAKAGSGADLFVSVHTNAADKYVRGVEIWGSQKNTKLGHDFAIDITNTWSKLLNTPNRGVMYDYRDQNEVLRNLYYPDNTKEDTWFIYKGNTAKQKILLESVFHTNYDDSSVFLKNQELLAREFMAKVSKHFGIKLK</sequence>
<dbReference type="SUPFAM" id="SSF69360">
    <property type="entry name" value="Cell wall binding repeat"/>
    <property type="match status" value="2"/>
</dbReference>
<dbReference type="GO" id="GO:0030288">
    <property type="term" value="C:outer membrane-bounded periplasmic space"/>
    <property type="evidence" value="ECO:0007669"/>
    <property type="project" value="TreeGrafter"/>
</dbReference>
<evidence type="ECO:0000313" key="6">
    <source>
        <dbReference type="Proteomes" id="UP000004191"/>
    </source>
</evidence>
<dbReference type="CDD" id="cd02696">
    <property type="entry name" value="MurNAc-LAA"/>
    <property type="match status" value="1"/>
</dbReference>
<dbReference type="GO" id="GO:0009253">
    <property type="term" value="P:peptidoglycan catabolic process"/>
    <property type="evidence" value="ECO:0007669"/>
    <property type="project" value="InterPro"/>
</dbReference>
<dbReference type="GO" id="GO:0008745">
    <property type="term" value="F:N-acetylmuramoyl-L-alanine amidase activity"/>
    <property type="evidence" value="ECO:0007669"/>
    <property type="project" value="InterPro"/>
</dbReference>
<dbReference type="EMBL" id="AGEI01000021">
    <property type="protein sequence ID" value="EHR34158.1"/>
    <property type="molecule type" value="Genomic_DNA"/>
</dbReference>
<dbReference type="PANTHER" id="PTHR30404">
    <property type="entry name" value="N-ACETYLMURAMOYL-L-ALANINE AMIDASE"/>
    <property type="match status" value="1"/>
</dbReference>
<dbReference type="SUPFAM" id="SSF53187">
    <property type="entry name" value="Zn-dependent exopeptidases"/>
    <property type="match status" value="1"/>
</dbReference>
<dbReference type="AlphaFoldDB" id="H3NP33"/>
<dbReference type="eggNOG" id="COG5263">
    <property type="taxonomic scope" value="Bacteria"/>
</dbReference>
<evidence type="ECO:0000259" key="4">
    <source>
        <dbReference type="Pfam" id="PF01520"/>
    </source>
</evidence>
<dbReference type="OrthoDB" id="1696489at2"/>
<dbReference type="STRING" id="883114.HMPREF9709_01094"/>
<dbReference type="InterPro" id="IPR002508">
    <property type="entry name" value="MurNAc-LAA_cat"/>
</dbReference>
<evidence type="ECO:0000256" key="1">
    <source>
        <dbReference type="ARBA" id="ARBA00022801"/>
    </source>
</evidence>
<dbReference type="Gene3D" id="3.40.630.40">
    <property type="entry name" value="Zn-dependent exopeptidases"/>
    <property type="match status" value="1"/>
</dbReference>
<reference evidence="5 6" key="1">
    <citation type="submission" date="2012-01" db="EMBL/GenBank/DDBJ databases">
        <title>The Genome Sequence of Helcococcus kunzii ATCC 51366.</title>
        <authorList>
            <consortium name="The Broad Institute Genome Sequencing Platform"/>
            <person name="Earl A."/>
            <person name="Ward D."/>
            <person name="Feldgarden M."/>
            <person name="Gevers D."/>
            <person name="Huys G."/>
            <person name="Young S.K."/>
            <person name="Zeng Q."/>
            <person name="Gargeya S."/>
            <person name="Fitzgerald M."/>
            <person name="Haas B."/>
            <person name="Abouelleil A."/>
            <person name="Alvarado L."/>
            <person name="Arachchi H.M."/>
            <person name="Berlin A."/>
            <person name="Chapman S.B."/>
            <person name="Gearin G."/>
            <person name="Goldberg J."/>
            <person name="Griggs A."/>
            <person name="Gujja S."/>
            <person name="Hansen M."/>
            <person name="Heiman D."/>
            <person name="Howarth C."/>
            <person name="Larimer J."/>
            <person name="Lui A."/>
            <person name="MacDonald P.J.P."/>
            <person name="McCowen C."/>
            <person name="Montmayeur A."/>
            <person name="Murphy C."/>
            <person name="Neiman D."/>
            <person name="Pearson M."/>
            <person name="Priest M."/>
            <person name="Roberts A."/>
            <person name="Saif S."/>
            <person name="Shea T."/>
            <person name="Sisk P."/>
            <person name="Stolte C."/>
            <person name="Sykes S."/>
            <person name="Wortman J."/>
            <person name="Nusbaum C."/>
            <person name="Birren B."/>
        </authorList>
    </citation>
    <scope>NUCLEOTIDE SEQUENCE [LARGE SCALE GENOMIC DNA]</scope>
    <source>
        <strain evidence="5 6">ATCC 51366</strain>
    </source>
</reference>
<feature type="region of interest" description="Disordered" evidence="2">
    <location>
        <begin position="49"/>
        <end position="69"/>
    </location>
</feature>
<dbReference type="InterPro" id="IPR050695">
    <property type="entry name" value="N-acetylmuramoyl_amidase_3"/>
</dbReference>
<proteinExistence type="predicted"/>
<keyword evidence="6" id="KW-1185">Reference proteome</keyword>
<keyword evidence="3" id="KW-0732">Signal</keyword>
<feature type="chain" id="PRO_5003591268" description="MurNAc-LAA domain-containing protein" evidence="3">
    <location>
        <begin position="27"/>
        <end position="644"/>
    </location>
</feature>
<keyword evidence="1" id="KW-0378">Hydrolase</keyword>
<evidence type="ECO:0000313" key="5">
    <source>
        <dbReference type="EMBL" id="EHR34158.1"/>
    </source>
</evidence>
<dbReference type="PANTHER" id="PTHR30404:SF0">
    <property type="entry name" value="N-ACETYLMURAMOYL-L-ALANINE AMIDASE AMIC"/>
    <property type="match status" value="1"/>
</dbReference>
<organism evidence="5 6">
    <name type="scientific">Helcococcus kunzii ATCC 51366</name>
    <dbReference type="NCBI Taxonomy" id="883114"/>
    <lineage>
        <taxon>Bacteria</taxon>
        <taxon>Bacillati</taxon>
        <taxon>Bacillota</taxon>
        <taxon>Tissierellia</taxon>
        <taxon>Tissierellales</taxon>
        <taxon>Peptoniphilaceae</taxon>
        <taxon>Helcococcus</taxon>
    </lineage>
</organism>
<accession>H3NP33</accession>
<dbReference type="GeneID" id="96999080"/>
<name>H3NP33_9FIRM</name>
<comment type="caution">
    <text evidence="5">The sequence shown here is derived from an EMBL/GenBank/DDBJ whole genome shotgun (WGS) entry which is preliminary data.</text>
</comment>
<evidence type="ECO:0000256" key="3">
    <source>
        <dbReference type="SAM" id="SignalP"/>
    </source>
</evidence>
<dbReference type="Pfam" id="PF01520">
    <property type="entry name" value="Amidase_3"/>
    <property type="match status" value="1"/>
</dbReference>
<dbReference type="Proteomes" id="UP000004191">
    <property type="component" value="Unassembled WGS sequence"/>
</dbReference>